<sequence>MMRTFCRTLRLRHLAGRLVMLAACASALPSWADKPTQQAFSSPENAAEALASAWRAGNIDALLALFGPAGATLVKSGDPIGEQIARSKLASAYDEGHRIERDADGHAVILLGKDEWPYPIPLARRGTRWRFDTKAGAQQIIDRRVGHHEAHAIRVCRAYVEAQLAYGTSHRTADGRAVFAQRLGSSPGKHDGLFWVPSAGDEESPLGPLIALADAQRQDTSGAGKVIPFHGYVFRILTRQGEHAPGGARSYVDDGQMTVGFALVAFPATFGASGVMTFIVNQDGVVYQRNLGPNTAQITRHMRGYDPDERWSPALP</sequence>
<organism evidence="2 3">
    <name type="scientific">Ralstonia mojiangensis</name>
    <dbReference type="NCBI Taxonomy" id="2953895"/>
    <lineage>
        <taxon>Bacteria</taxon>
        <taxon>Pseudomonadati</taxon>
        <taxon>Pseudomonadota</taxon>
        <taxon>Betaproteobacteria</taxon>
        <taxon>Burkholderiales</taxon>
        <taxon>Burkholderiaceae</taxon>
        <taxon>Ralstonia</taxon>
    </lineage>
</organism>
<name>A0ABT2LFS3_9RALS</name>
<reference evidence="2 3" key="1">
    <citation type="journal article" date="2023" name="Front. Microbiol.">
        <title>Ralstonia chuxiongensis sp. nov., Ralstonia mojiangensis sp. nov., and Ralstonia soli sp. nov., isolated from tobacco fields, are three novel species in the family Burkholderiaceae.</title>
        <authorList>
            <person name="Lu C.H."/>
            <person name="Zhang Y.Y."/>
            <person name="Jiang N."/>
            <person name="Chen W."/>
            <person name="Shao X."/>
            <person name="Zhao Z.M."/>
            <person name="Lu W.L."/>
            <person name="Hu X."/>
            <person name="Xi Y.X."/>
            <person name="Zou S.Y."/>
            <person name="Wei Q.J."/>
            <person name="Lin Z.L."/>
            <person name="Gong L."/>
            <person name="Gai X.T."/>
            <person name="Zhang L.Q."/>
            <person name="Li J.Y."/>
            <person name="Jin Y."/>
            <person name="Xia Z.Y."/>
        </authorList>
    </citation>
    <scope>NUCLEOTIDE SEQUENCE [LARGE SCALE GENOMIC DNA]</scope>
    <source>
        <strain evidence="2 3">22TCJT01-1</strain>
    </source>
</reference>
<feature type="chain" id="PRO_5046821174" evidence="1">
    <location>
        <begin position="33"/>
        <end position="316"/>
    </location>
</feature>
<protein>
    <submittedName>
        <fullName evidence="2">DUF2950 domain-containing protein</fullName>
    </submittedName>
</protein>
<dbReference type="Proteomes" id="UP001164420">
    <property type="component" value="Unassembled WGS sequence"/>
</dbReference>
<feature type="signal peptide" evidence="1">
    <location>
        <begin position="1"/>
        <end position="32"/>
    </location>
</feature>
<accession>A0ABT2LFS3</accession>
<proteinExistence type="predicted"/>
<keyword evidence="1" id="KW-0732">Signal</keyword>
<gene>
    <name evidence="2" type="ORF">N5J06_24615</name>
</gene>
<dbReference type="EMBL" id="JAOCQI010000004">
    <property type="protein sequence ID" value="MCT7314165.1"/>
    <property type="molecule type" value="Genomic_DNA"/>
</dbReference>
<dbReference type="InterPro" id="IPR021556">
    <property type="entry name" value="DUF2950"/>
</dbReference>
<evidence type="ECO:0000313" key="2">
    <source>
        <dbReference type="EMBL" id="MCT7314165.1"/>
    </source>
</evidence>
<comment type="caution">
    <text evidence="2">The sequence shown here is derived from an EMBL/GenBank/DDBJ whole genome shotgun (WGS) entry which is preliminary data.</text>
</comment>
<keyword evidence="3" id="KW-1185">Reference proteome</keyword>
<dbReference type="RefSeq" id="WP_260785183.1">
    <property type="nucleotide sequence ID" value="NZ_JAOCQI010000004.1"/>
</dbReference>
<dbReference type="Pfam" id="PF11453">
    <property type="entry name" value="DUF2950"/>
    <property type="match status" value="1"/>
</dbReference>
<evidence type="ECO:0000313" key="3">
    <source>
        <dbReference type="Proteomes" id="UP001164420"/>
    </source>
</evidence>
<evidence type="ECO:0000256" key="1">
    <source>
        <dbReference type="SAM" id="SignalP"/>
    </source>
</evidence>